<protein>
    <submittedName>
        <fullName evidence="1">28647_t:CDS:1</fullName>
    </submittedName>
</protein>
<feature type="non-terminal residue" evidence="1">
    <location>
        <position position="1"/>
    </location>
</feature>
<evidence type="ECO:0000313" key="2">
    <source>
        <dbReference type="Proteomes" id="UP000789901"/>
    </source>
</evidence>
<keyword evidence="2" id="KW-1185">Reference proteome</keyword>
<evidence type="ECO:0000313" key="1">
    <source>
        <dbReference type="EMBL" id="CAG8828218.1"/>
    </source>
</evidence>
<dbReference type="Proteomes" id="UP000789901">
    <property type="component" value="Unassembled WGS sequence"/>
</dbReference>
<proteinExistence type="predicted"/>
<reference evidence="1 2" key="1">
    <citation type="submission" date="2021-06" db="EMBL/GenBank/DDBJ databases">
        <authorList>
            <person name="Kallberg Y."/>
            <person name="Tangrot J."/>
            <person name="Rosling A."/>
        </authorList>
    </citation>
    <scope>NUCLEOTIDE SEQUENCE [LARGE SCALE GENOMIC DNA]</scope>
    <source>
        <strain evidence="1 2">120-4 pot B 10/14</strain>
    </source>
</reference>
<comment type="caution">
    <text evidence="1">The sequence shown here is derived from an EMBL/GenBank/DDBJ whole genome shotgun (WGS) entry which is preliminary data.</text>
</comment>
<dbReference type="EMBL" id="CAJVQB010040273">
    <property type="protein sequence ID" value="CAG8828218.1"/>
    <property type="molecule type" value="Genomic_DNA"/>
</dbReference>
<sequence length="53" mass="5726">NKPPVAKNLTISEANCNNESSENELIDNGTSKALKNLLFDEYVSGCQDSNQAP</sequence>
<name>A0ABN7WDU6_GIGMA</name>
<gene>
    <name evidence="1" type="ORF">GMARGA_LOCUS29636</name>
</gene>
<accession>A0ABN7WDU6</accession>
<organism evidence="1 2">
    <name type="scientific">Gigaspora margarita</name>
    <dbReference type="NCBI Taxonomy" id="4874"/>
    <lineage>
        <taxon>Eukaryota</taxon>
        <taxon>Fungi</taxon>
        <taxon>Fungi incertae sedis</taxon>
        <taxon>Mucoromycota</taxon>
        <taxon>Glomeromycotina</taxon>
        <taxon>Glomeromycetes</taxon>
        <taxon>Diversisporales</taxon>
        <taxon>Gigasporaceae</taxon>
        <taxon>Gigaspora</taxon>
    </lineage>
</organism>